<gene>
    <name evidence="6" type="ORF">LTRI10_LOCUS45611</name>
</gene>
<feature type="transmembrane region" description="Helical" evidence="5">
    <location>
        <begin position="32"/>
        <end position="53"/>
    </location>
</feature>
<dbReference type="GO" id="GO:0016020">
    <property type="term" value="C:membrane"/>
    <property type="evidence" value="ECO:0007669"/>
    <property type="project" value="UniProtKB-SubCell"/>
</dbReference>
<keyword evidence="4 5" id="KW-0472">Membrane</keyword>
<dbReference type="EMBL" id="OZ034821">
    <property type="protein sequence ID" value="CAL1405846.1"/>
    <property type="molecule type" value="Genomic_DNA"/>
</dbReference>
<dbReference type="PANTHER" id="PTHR13533:SF31">
    <property type="entry name" value="PROTEIN ALTERED XYLOGLUCAN 9"/>
    <property type="match status" value="1"/>
</dbReference>
<evidence type="ECO:0000256" key="1">
    <source>
        <dbReference type="ARBA" id="ARBA00004370"/>
    </source>
</evidence>
<dbReference type="GO" id="GO:0045492">
    <property type="term" value="P:xylan biosynthetic process"/>
    <property type="evidence" value="ECO:0007669"/>
    <property type="project" value="TreeGrafter"/>
</dbReference>
<evidence type="ECO:0000256" key="4">
    <source>
        <dbReference type="ARBA" id="ARBA00023136"/>
    </source>
</evidence>
<proteinExistence type="predicted"/>
<evidence type="ECO:0000313" key="7">
    <source>
        <dbReference type="Proteomes" id="UP001497516"/>
    </source>
</evidence>
<protein>
    <recommendedName>
        <fullName evidence="8">PC-Esterase</fullName>
    </recommendedName>
</protein>
<evidence type="ECO:0000256" key="3">
    <source>
        <dbReference type="ARBA" id="ARBA00022989"/>
    </source>
</evidence>
<dbReference type="PANTHER" id="PTHR13533">
    <property type="entry name" value="N-ACETYLNEURAMINATE 9-O-ACETYLTRANSFERASE"/>
    <property type="match status" value="1"/>
</dbReference>
<evidence type="ECO:0000256" key="2">
    <source>
        <dbReference type="ARBA" id="ARBA00022692"/>
    </source>
</evidence>
<keyword evidence="7" id="KW-1185">Reference proteome</keyword>
<dbReference type="GO" id="GO:0016407">
    <property type="term" value="F:acetyltransferase activity"/>
    <property type="evidence" value="ECO:0007669"/>
    <property type="project" value="TreeGrafter"/>
</dbReference>
<organism evidence="6 7">
    <name type="scientific">Linum trigynum</name>
    <dbReference type="NCBI Taxonomy" id="586398"/>
    <lineage>
        <taxon>Eukaryota</taxon>
        <taxon>Viridiplantae</taxon>
        <taxon>Streptophyta</taxon>
        <taxon>Embryophyta</taxon>
        <taxon>Tracheophyta</taxon>
        <taxon>Spermatophyta</taxon>
        <taxon>Magnoliopsida</taxon>
        <taxon>eudicotyledons</taxon>
        <taxon>Gunneridae</taxon>
        <taxon>Pentapetalae</taxon>
        <taxon>rosids</taxon>
        <taxon>fabids</taxon>
        <taxon>Malpighiales</taxon>
        <taxon>Linaceae</taxon>
        <taxon>Linum</taxon>
    </lineage>
</organism>
<reference evidence="6 7" key="1">
    <citation type="submission" date="2024-04" db="EMBL/GenBank/DDBJ databases">
        <authorList>
            <person name="Fracassetti M."/>
        </authorList>
    </citation>
    <scope>NUCLEOTIDE SEQUENCE [LARGE SCALE GENOMIC DNA]</scope>
</reference>
<sequence length="377" mass="42024">MFGGLQFGLLLACIVLFVPMVMAGWHLSRNKMLFFSGALFISLAVCVHLTPYFPSVSDFVTSVQSVVIFDNRDDSCINLVNEVVWDMKPMREELLVAEPDGDNVGGVSSAVAFEKNWGWSKSWKVMACEFQKLGKGDISDLLNGSWVVVAGDSQSRLVVQSLLGLVLNSERMESIKEELFRRHSDYGIVVEEMGMKLDFVWAPYVANLSNLMMGFKQNKSYPDVLVMGAGLWHMLHFTNASSYGVDLKSLRSSVVSLLPLAPELGTDGPVMGTVSVRSPHLFWLGMPMLINGMLNTEEKREKLSDEMWHAYDKVLRDSRLLHRYGGPCLLLDIQSLSWNCGPRCTVDGMHYDGAVYEAAVQILLNALLIESHQKLAT</sequence>
<keyword evidence="2 5" id="KW-0812">Transmembrane</keyword>
<evidence type="ECO:0008006" key="8">
    <source>
        <dbReference type="Google" id="ProtNLM"/>
    </source>
</evidence>
<dbReference type="Proteomes" id="UP001497516">
    <property type="component" value="Chromosome 8"/>
</dbReference>
<keyword evidence="3 5" id="KW-1133">Transmembrane helix</keyword>
<dbReference type="GO" id="GO:0005794">
    <property type="term" value="C:Golgi apparatus"/>
    <property type="evidence" value="ECO:0007669"/>
    <property type="project" value="UniProtKB-ARBA"/>
</dbReference>
<evidence type="ECO:0000256" key="5">
    <source>
        <dbReference type="SAM" id="Phobius"/>
    </source>
</evidence>
<comment type="subcellular location">
    <subcellularLocation>
        <location evidence="1">Membrane</location>
    </subcellularLocation>
</comment>
<feature type="transmembrane region" description="Helical" evidence="5">
    <location>
        <begin position="6"/>
        <end position="25"/>
    </location>
</feature>
<accession>A0AAV2G5E0</accession>
<name>A0AAV2G5E0_9ROSI</name>
<evidence type="ECO:0000313" key="6">
    <source>
        <dbReference type="EMBL" id="CAL1405846.1"/>
    </source>
</evidence>
<dbReference type="AlphaFoldDB" id="A0AAV2G5E0"/>